<organism evidence="6 7">
    <name type="scientific">Capsicum baccatum</name>
    <name type="common">Peruvian pepper</name>
    <dbReference type="NCBI Taxonomy" id="33114"/>
    <lineage>
        <taxon>Eukaryota</taxon>
        <taxon>Viridiplantae</taxon>
        <taxon>Streptophyta</taxon>
        <taxon>Embryophyta</taxon>
        <taxon>Tracheophyta</taxon>
        <taxon>Spermatophyta</taxon>
        <taxon>Magnoliopsida</taxon>
        <taxon>eudicotyledons</taxon>
        <taxon>Gunneridae</taxon>
        <taxon>Pentapetalae</taxon>
        <taxon>asterids</taxon>
        <taxon>lamiids</taxon>
        <taxon>Solanales</taxon>
        <taxon>Solanaceae</taxon>
        <taxon>Solanoideae</taxon>
        <taxon>Capsiceae</taxon>
        <taxon>Capsicum</taxon>
    </lineage>
</organism>
<dbReference type="OrthoDB" id="60033at2759"/>
<accession>A0A2G2WM57</accession>
<reference evidence="6 7" key="1">
    <citation type="journal article" date="2017" name="Genome Biol.">
        <title>New reference genome sequences of hot pepper reveal the massive evolution of plant disease-resistance genes by retroduplication.</title>
        <authorList>
            <person name="Kim S."/>
            <person name="Park J."/>
            <person name="Yeom S.I."/>
            <person name="Kim Y.M."/>
            <person name="Seo E."/>
            <person name="Kim K.T."/>
            <person name="Kim M.S."/>
            <person name="Lee J.M."/>
            <person name="Cheong K."/>
            <person name="Shin H.S."/>
            <person name="Kim S.B."/>
            <person name="Han K."/>
            <person name="Lee J."/>
            <person name="Park M."/>
            <person name="Lee H.A."/>
            <person name="Lee H.Y."/>
            <person name="Lee Y."/>
            <person name="Oh S."/>
            <person name="Lee J.H."/>
            <person name="Choi E."/>
            <person name="Choi E."/>
            <person name="Lee S.E."/>
            <person name="Jeon J."/>
            <person name="Kim H."/>
            <person name="Choi G."/>
            <person name="Song H."/>
            <person name="Lee J."/>
            <person name="Lee S.C."/>
            <person name="Kwon J.K."/>
            <person name="Lee H.Y."/>
            <person name="Koo N."/>
            <person name="Hong Y."/>
            <person name="Kim R.W."/>
            <person name="Kang W.H."/>
            <person name="Huh J.H."/>
            <person name="Kang B.C."/>
            <person name="Yang T.J."/>
            <person name="Lee Y.H."/>
            <person name="Bennetzen J.L."/>
            <person name="Choi D."/>
        </authorList>
    </citation>
    <scope>NUCLEOTIDE SEQUENCE [LARGE SCALE GENOMIC DNA]</scope>
    <source>
        <strain evidence="7">cv. PBC81</strain>
    </source>
</reference>
<comment type="caution">
    <text evidence="4">Lacks conserved residue(s) required for the propagation of feature annotation.</text>
</comment>
<dbReference type="GO" id="GO:0009736">
    <property type="term" value="P:cytokinin-activated signaling pathway"/>
    <property type="evidence" value="ECO:0007669"/>
    <property type="project" value="InterPro"/>
</dbReference>
<keyword evidence="3" id="KW-0804">Transcription</keyword>
<dbReference type="EMBL" id="MLFT02000006">
    <property type="protein sequence ID" value="PHT46259.1"/>
    <property type="molecule type" value="Genomic_DNA"/>
</dbReference>
<dbReference type="InterPro" id="IPR011006">
    <property type="entry name" value="CheY-like_superfamily"/>
</dbReference>
<proteinExistence type="predicted"/>
<evidence type="ECO:0000256" key="3">
    <source>
        <dbReference type="ARBA" id="ARBA00023163"/>
    </source>
</evidence>
<dbReference type="Pfam" id="PF00072">
    <property type="entry name" value="Response_reg"/>
    <property type="match status" value="1"/>
</dbReference>
<dbReference type="PROSITE" id="PS50110">
    <property type="entry name" value="RESPONSE_REGULATORY"/>
    <property type="match status" value="1"/>
</dbReference>
<reference evidence="7" key="2">
    <citation type="journal article" date="2017" name="J. Anim. Genet.">
        <title>Multiple reference genome sequences of hot pepper reveal the massive evolution of plant disease resistance genes by retroduplication.</title>
        <authorList>
            <person name="Kim S."/>
            <person name="Park J."/>
            <person name="Yeom S.-I."/>
            <person name="Kim Y.-M."/>
            <person name="Seo E."/>
            <person name="Kim K.-T."/>
            <person name="Kim M.-S."/>
            <person name="Lee J.M."/>
            <person name="Cheong K."/>
            <person name="Shin H.-S."/>
            <person name="Kim S.-B."/>
            <person name="Han K."/>
            <person name="Lee J."/>
            <person name="Park M."/>
            <person name="Lee H.-A."/>
            <person name="Lee H.-Y."/>
            <person name="Lee Y."/>
            <person name="Oh S."/>
            <person name="Lee J.H."/>
            <person name="Choi E."/>
            <person name="Choi E."/>
            <person name="Lee S.E."/>
            <person name="Jeon J."/>
            <person name="Kim H."/>
            <person name="Choi G."/>
            <person name="Song H."/>
            <person name="Lee J."/>
            <person name="Lee S.-C."/>
            <person name="Kwon J.-K."/>
            <person name="Lee H.-Y."/>
            <person name="Koo N."/>
            <person name="Hong Y."/>
            <person name="Kim R.W."/>
            <person name="Kang W.-H."/>
            <person name="Huh J.H."/>
            <person name="Kang B.-C."/>
            <person name="Yang T.-J."/>
            <person name="Lee Y.-H."/>
            <person name="Bennetzen J.L."/>
            <person name="Choi D."/>
        </authorList>
    </citation>
    <scope>NUCLEOTIDE SEQUENCE [LARGE SCALE GENOMIC DNA]</scope>
    <source>
        <strain evidence="7">cv. PBC81</strain>
    </source>
</reference>
<keyword evidence="7" id="KW-1185">Reference proteome</keyword>
<dbReference type="Proteomes" id="UP000224567">
    <property type="component" value="Unassembled WGS sequence"/>
</dbReference>
<dbReference type="STRING" id="33114.A0A2G2WM57"/>
<sequence>MDTSESIVVNEDGSNIDHAMSNDMMDLSNVRVLLCDTDVESCHEVLALLKKCCYQIIPVCSAADALDALNSQGHCIDIVLAEASLLISNGAKIFNFIKLDVNIKHIPVIMMLDEDEIPLVLKGLMLGATDYLVKPLSSNELMKLWTHTKRKGSQTLSVAFD</sequence>
<comment type="caution">
    <text evidence="6">The sequence shown here is derived from an EMBL/GenBank/DDBJ whole genome shotgun (WGS) entry which is preliminary data.</text>
</comment>
<dbReference type="PANTHER" id="PTHR43874">
    <property type="entry name" value="TWO-COMPONENT RESPONSE REGULATOR"/>
    <property type="match status" value="1"/>
</dbReference>
<dbReference type="AlphaFoldDB" id="A0A2G2WM57"/>
<dbReference type="SUPFAM" id="SSF52172">
    <property type="entry name" value="CheY-like"/>
    <property type="match status" value="1"/>
</dbReference>
<dbReference type="InterPro" id="IPR001789">
    <property type="entry name" value="Sig_transdc_resp-reg_receiver"/>
</dbReference>
<gene>
    <name evidence="6" type="ORF">CQW23_15417</name>
</gene>
<evidence type="ECO:0000313" key="6">
    <source>
        <dbReference type="EMBL" id="PHT46259.1"/>
    </source>
</evidence>
<dbReference type="Gene3D" id="3.40.50.2300">
    <property type="match status" value="1"/>
</dbReference>
<dbReference type="InterPro" id="IPR045279">
    <property type="entry name" value="ARR-like"/>
</dbReference>
<keyword evidence="2" id="KW-0805">Transcription regulation</keyword>
<evidence type="ECO:0000256" key="4">
    <source>
        <dbReference type="PROSITE-ProRule" id="PRU00169"/>
    </source>
</evidence>
<name>A0A2G2WM57_CAPBA</name>
<evidence type="ECO:0000313" key="7">
    <source>
        <dbReference type="Proteomes" id="UP000224567"/>
    </source>
</evidence>
<dbReference type="GO" id="GO:0000160">
    <property type="term" value="P:phosphorelay signal transduction system"/>
    <property type="evidence" value="ECO:0007669"/>
    <property type="project" value="UniProtKB-KW"/>
</dbReference>
<dbReference type="PANTHER" id="PTHR43874:SF192">
    <property type="entry name" value="TWO-COMPONENT RESPONSE REGULATOR-LIKE APRR1"/>
    <property type="match status" value="1"/>
</dbReference>
<evidence type="ECO:0000256" key="1">
    <source>
        <dbReference type="ARBA" id="ARBA00023012"/>
    </source>
</evidence>
<dbReference type="SMART" id="SM00448">
    <property type="entry name" value="REC"/>
    <property type="match status" value="1"/>
</dbReference>
<evidence type="ECO:0000259" key="5">
    <source>
        <dbReference type="PROSITE" id="PS50110"/>
    </source>
</evidence>
<keyword evidence="1" id="KW-0902">Two-component regulatory system</keyword>
<feature type="domain" description="Response regulatory" evidence="5">
    <location>
        <begin position="31"/>
        <end position="149"/>
    </location>
</feature>
<evidence type="ECO:0000256" key="2">
    <source>
        <dbReference type="ARBA" id="ARBA00023015"/>
    </source>
</evidence>
<protein>
    <recommendedName>
        <fullName evidence="5">Response regulatory domain-containing protein</fullName>
    </recommendedName>
</protein>